<comment type="caution">
    <text evidence="1">The sequence shown here is derived from an EMBL/GenBank/DDBJ whole genome shotgun (WGS) entry which is preliminary data.</text>
</comment>
<gene>
    <name evidence="1" type="ORF">ACFFHM_20490</name>
</gene>
<sequence length="160" mass="18813">MLKRTYENKNGELQQIIENSGMEIREFTAISLERVNVKSKKKRIRQKALKKALSQTDVVKDILVMVQGEKEQSKPSTKDEKSESNLTVRGLPVTTLLKLGKRYLKEEDVVRYYYNAEKEEFYKNKAKLETIIEESSKRLESSEFVSYQKDLKEELDKRNK</sequence>
<dbReference type="EMBL" id="JBHLUX010000087">
    <property type="protein sequence ID" value="MFC0472795.1"/>
    <property type="molecule type" value="Genomic_DNA"/>
</dbReference>
<proteinExistence type="predicted"/>
<protein>
    <submittedName>
        <fullName evidence="1">Uncharacterized protein</fullName>
    </submittedName>
</protein>
<reference evidence="1 2" key="1">
    <citation type="submission" date="2024-09" db="EMBL/GenBank/DDBJ databases">
        <authorList>
            <person name="Sun Q."/>
            <person name="Mori K."/>
        </authorList>
    </citation>
    <scope>NUCLEOTIDE SEQUENCE [LARGE SCALE GENOMIC DNA]</scope>
    <source>
        <strain evidence="1 2">NCAIM B.02610</strain>
    </source>
</reference>
<evidence type="ECO:0000313" key="1">
    <source>
        <dbReference type="EMBL" id="MFC0472795.1"/>
    </source>
</evidence>
<organism evidence="1 2">
    <name type="scientific">Halalkalibacter kiskunsagensis</name>
    <dbReference type="NCBI Taxonomy" id="1548599"/>
    <lineage>
        <taxon>Bacteria</taxon>
        <taxon>Bacillati</taxon>
        <taxon>Bacillota</taxon>
        <taxon>Bacilli</taxon>
        <taxon>Bacillales</taxon>
        <taxon>Bacillaceae</taxon>
        <taxon>Halalkalibacter</taxon>
    </lineage>
</organism>
<evidence type="ECO:0000313" key="2">
    <source>
        <dbReference type="Proteomes" id="UP001589838"/>
    </source>
</evidence>
<dbReference type="Proteomes" id="UP001589838">
    <property type="component" value="Unassembled WGS sequence"/>
</dbReference>
<dbReference type="RefSeq" id="WP_335962876.1">
    <property type="nucleotide sequence ID" value="NZ_JAXBLX010000036.1"/>
</dbReference>
<accession>A0ABV6KIP8</accession>
<keyword evidence="2" id="KW-1185">Reference proteome</keyword>
<name>A0ABV6KIP8_9BACI</name>